<dbReference type="EMBL" id="CP034035">
    <property type="protein sequence ID" value="QCR10239.1"/>
    <property type="molecule type" value="Genomic_DNA"/>
</dbReference>
<dbReference type="OrthoDB" id="5817163at2"/>
<dbReference type="Pfam" id="PF00668">
    <property type="entry name" value="Condensation"/>
    <property type="match status" value="1"/>
</dbReference>
<dbReference type="InterPro" id="IPR020845">
    <property type="entry name" value="AMP-binding_CS"/>
</dbReference>
<dbReference type="SUPFAM" id="SSF52777">
    <property type="entry name" value="CoA-dependent acyltransferases"/>
    <property type="match status" value="2"/>
</dbReference>
<evidence type="ECO:0000256" key="2">
    <source>
        <dbReference type="ARBA" id="ARBA00022450"/>
    </source>
</evidence>
<dbReference type="KEGG" id="brb:EH207_01815"/>
<evidence type="ECO:0000256" key="1">
    <source>
        <dbReference type="ARBA" id="ARBA00001957"/>
    </source>
</evidence>
<dbReference type="Gene3D" id="3.30.559.30">
    <property type="entry name" value="Nonribosomal peptide synthetase, condensation domain"/>
    <property type="match status" value="1"/>
</dbReference>
<dbReference type="InterPro" id="IPR045851">
    <property type="entry name" value="AMP-bd_C_sf"/>
</dbReference>
<evidence type="ECO:0000259" key="4">
    <source>
        <dbReference type="PROSITE" id="PS50075"/>
    </source>
</evidence>
<dbReference type="InterPro" id="IPR009081">
    <property type="entry name" value="PP-bd_ACP"/>
</dbReference>
<dbReference type="InterPro" id="IPR010071">
    <property type="entry name" value="AA_adenyl_dom"/>
</dbReference>
<dbReference type="GO" id="GO:0044550">
    <property type="term" value="P:secondary metabolite biosynthetic process"/>
    <property type="evidence" value="ECO:0007669"/>
    <property type="project" value="TreeGrafter"/>
</dbReference>
<reference evidence="5 6" key="1">
    <citation type="submission" date="2018-11" db="EMBL/GenBank/DDBJ databases">
        <title>Genome sequences of Brenneria nigrifluens and Brenneria rubrifaciens.</title>
        <authorList>
            <person name="Poret-Peterson A.T."/>
            <person name="McClean A.E."/>
            <person name="Kluepfel D.A."/>
        </authorList>
    </citation>
    <scope>NUCLEOTIDE SEQUENCE [LARGE SCALE GENOMIC DNA]</scope>
    <source>
        <strain evidence="5 6">6D370</strain>
    </source>
</reference>
<dbReference type="PANTHER" id="PTHR45527:SF1">
    <property type="entry name" value="FATTY ACID SYNTHASE"/>
    <property type="match status" value="1"/>
</dbReference>
<dbReference type="GO" id="GO:0003824">
    <property type="term" value="F:catalytic activity"/>
    <property type="evidence" value="ECO:0007669"/>
    <property type="project" value="InterPro"/>
</dbReference>
<organism evidence="5 6">
    <name type="scientific">Brenneria rubrifaciens</name>
    <dbReference type="NCBI Taxonomy" id="55213"/>
    <lineage>
        <taxon>Bacteria</taxon>
        <taxon>Pseudomonadati</taxon>
        <taxon>Pseudomonadota</taxon>
        <taxon>Gammaproteobacteria</taxon>
        <taxon>Enterobacterales</taxon>
        <taxon>Pectobacteriaceae</taxon>
        <taxon>Brenneria</taxon>
    </lineage>
</organism>
<dbReference type="InterPro" id="IPR020806">
    <property type="entry name" value="PKS_PP-bd"/>
</dbReference>
<evidence type="ECO:0000256" key="3">
    <source>
        <dbReference type="ARBA" id="ARBA00022553"/>
    </source>
</evidence>
<dbReference type="InterPro" id="IPR036736">
    <property type="entry name" value="ACP-like_sf"/>
</dbReference>
<dbReference type="SMART" id="SM00823">
    <property type="entry name" value="PKS_PP"/>
    <property type="match status" value="1"/>
</dbReference>
<dbReference type="InterPro" id="IPR025110">
    <property type="entry name" value="AMP-bd_C"/>
</dbReference>
<dbReference type="PROSITE" id="PS50075">
    <property type="entry name" value="CARRIER"/>
    <property type="match status" value="1"/>
</dbReference>
<dbReference type="Pfam" id="PF13193">
    <property type="entry name" value="AMP-binding_C"/>
    <property type="match status" value="1"/>
</dbReference>
<dbReference type="Pfam" id="PF00501">
    <property type="entry name" value="AMP-binding"/>
    <property type="match status" value="1"/>
</dbReference>
<name>A0A4P8QXL6_9GAMM</name>
<dbReference type="Gene3D" id="3.40.50.12780">
    <property type="entry name" value="N-terminal domain of ligase-like"/>
    <property type="match status" value="1"/>
</dbReference>
<keyword evidence="3" id="KW-0597">Phosphoprotein</keyword>
<dbReference type="Gene3D" id="1.10.1200.10">
    <property type="entry name" value="ACP-like"/>
    <property type="match status" value="1"/>
</dbReference>
<dbReference type="AlphaFoldDB" id="A0A4P8QXL6"/>
<dbReference type="InterPro" id="IPR000873">
    <property type="entry name" value="AMP-dep_synth/lig_dom"/>
</dbReference>
<dbReference type="GO" id="GO:0005737">
    <property type="term" value="C:cytoplasm"/>
    <property type="evidence" value="ECO:0007669"/>
    <property type="project" value="TreeGrafter"/>
</dbReference>
<proteinExistence type="predicted"/>
<dbReference type="FunFam" id="3.40.50.980:FF:000001">
    <property type="entry name" value="Non-ribosomal peptide synthetase"/>
    <property type="match status" value="1"/>
</dbReference>
<dbReference type="PANTHER" id="PTHR45527">
    <property type="entry name" value="NONRIBOSOMAL PEPTIDE SYNTHETASE"/>
    <property type="match status" value="1"/>
</dbReference>
<dbReference type="NCBIfam" id="TIGR01733">
    <property type="entry name" value="AA-adenyl-dom"/>
    <property type="match status" value="1"/>
</dbReference>
<evidence type="ECO:0000313" key="6">
    <source>
        <dbReference type="Proteomes" id="UP000299580"/>
    </source>
</evidence>
<accession>A0A4P8QXL6</accession>
<dbReference type="SUPFAM" id="SSF56801">
    <property type="entry name" value="Acetyl-CoA synthetase-like"/>
    <property type="match status" value="1"/>
</dbReference>
<keyword evidence="2" id="KW-0596">Phosphopantetheine</keyword>
<dbReference type="FunFam" id="1.10.1200.10:FF:000005">
    <property type="entry name" value="Nonribosomal peptide synthetase 1"/>
    <property type="match status" value="1"/>
</dbReference>
<dbReference type="InterPro" id="IPR023213">
    <property type="entry name" value="CAT-like_dom_sf"/>
</dbReference>
<gene>
    <name evidence="5" type="ORF">EH207_01815</name>
</gene>
<sequence length="1049" mass="116793">MKPLSVTQRGLWLGHVLNDDKSTFNTAECIAFSGKVDLASMLTAIRQAVMECECLYCQFVEKPGQRSGPPEVGFIASRLPVPISVLPIKELLPAAYEDEERTLRQWAREEIAQPLDLIKGLPCRFALLRGEKNDFLYSCVHHIALDGFGTTLLFQRIAQIYTDLTAGAPVAEAEFGAFSEVLAEEQWREQTGQNQQARDYWLETLSSRPEPVSFSDKKAPITARFLRQSGDMPTDIWQRLNTLCEGNKINWPDLFLAALATHLKLVSACDSLTFGMMVMNRIGSASLTVPSMQMNIVPLCIQVADRDDLISVARQVARTKRTLRRHQHYRYEHLRRDLNRVGGEQRLFGPLINIMPFDHPLNYGALSSRTLNLSAGPVEDLTIEIHFKPDGTPVLDFDANPGCYSAEQLAELQQTLFALLRRWLAEPWQTSAQLLQQWLSEQREQALIAGYEPECAITSVLTAIDAQARHSPDNIALSQRNRHYSYQQVVEQSVQMAAALRKLGVRPGEPVGVMMNRCPQTLFCLLAVMRCGAVYVPLDPEQPHARQQHIIQIAELHHIITQADYQHRLAALFSGNIILAGHLQSMETAPADRQAIDEQTLPEQTAYVMFTSGSTGAPKGVAIGRRALDHFVAAARQRYGVTENDRVLQFAPFNFDASIEEIFVTLTSGATLILRTDDMLASIPTFVEQIENSRITLLDLPTAFWNEWVVGMKSGALIMPSALRAVIIGGEAIYPEQLAQWQRHAPDTLRLINTYGPTETTVVATSCDLQMQPGNVAQLPIGLPLAGVGALVLTAGDRPAQEGELVLLGPTLADGYIGLEHGAFSMLDVGARRLPVYRTGDRVCLKQGQLVYLGRMDNEFKVSGYRIQPGEVEAHLLTMAKVDEACVQGVVYPHGVRRLVAFVATADGTIEPREVKQYLGKVLPAAMIPTDYRAFPQLPKTSANKVDRKRLLAEYQDAASTQALASETENRVSAIWRQILGVSVIQSEDNFFELGGQSLQTIQIVNRLTVEFDISIKVSDVFDHPRLSDFCRYLDNRLLQDESSVEMVW</sequence>
<dbReference type="CDD" id="cd05930">
    <property type="entry name" value="A_NRPS"/>
    <property type="match status" value="1"/>
</dbReference>
<protein>
    <submittedName>
        <fullName evidence="5">Amino acid adenylation domain-containing protein</fullName>
    </submittedName>
</protein>
<dbReference type="Gene3D" id="3.30.559.10">
    <property type="entry name" value="Chloramphenicol acetyltransferase-like domain"/>
    <property type="match status" value="1"/>
</dbReference>
<dbReference type="Gene3D" id="3.30.300.30">
    <property type="match status" value="1"/>
</dbReference>
<dbReference type="Proteomes" id="UP000299580">
    <property type="component" value="Chromosome"/>
</dbReference>
<evidence type="ECO:0000313" key="5">
    <source>
        <dbReference type="EMBL" id="QCR10239.1"/>
    </source>
</evidence>
<dbReference type="InterPro" id="IPR001242">
    <property type="entry name" value="Condensation_dom"/>
</dbReference>
<comment type="cofactor">
    <cofactor evidence="1">
        <name>pantetheine 4'-phosphate</name>
        <dbReference type="ChEBI" id="CHEBI:47942"/>
    </cofactor>
</comment>
<dbReference type="GO" id="GO:0031177">
    <property type="term" value="F:phosphopantetheine binding"/>
    <property type="evidence" value="ECO:0007669"/>
    <property type="project" value="InterPro"/>
</dbReference>
<dbReference type="InterPro" id="IPR042099">
    <property type="entry name" value="ANL_N_sf"/>
</dbReference>
<dbReference type="PROSITE" id="PS00455">
    <property type="entry name" value="AMP_BINDING"/>
    <property type="match status" value="1"/>
</dbReference>
<dbReference type="Pfam" id="PF00550">
    <property type="entry name" value="PP-binding"/>
    <property type="match status" value="1"/>
</dbReference>
<dbReference type="SUPFAM" id="SSF47336">
    <property type="entry name" value="ACP-like"/>
    <property type="match status" value="1"/>
</dbReference>
<keyword evidence="6" id="KW-1185">Reference proteome</keyword>
<feature type="domain" description="Carrier" evidence="4">
    <location>
        <begin position="963"/>
        <end position="1038"/>
    </location>
</feature>
<dbReference type="GO" id="GO:0043041">
    <property type="term" value="P:amino acid activation for nonribosomal peptide biosynthetic process"/>
    <property type="evidence" value="ECO:0007669"/>
    <property type="project" value="TreeGrafter"/>
</dbReference>